<evidence type="ECO:0000313" key="2">
    <source>
        <dbReference type="EMBL" id="KAK2964651.1"/>
    </source>
</evidence>
<proteinExistence type="predicted"/>
<comment type="caution">
    <text evidence="2">The sequence shown here is derived from an EMBL/GenBank/DDBJ whole genome shotgun (WGS) entry which is preliminary data.</text>
</comment>
<evidence type="ECO:0000256" key="1">
    <source>
        <dbReference type="SAM" id="MobiDB-lite"/>
    </source>
</evidence>
<reference evidence="2 3" key="1">
    <citation type="journal article" date="2022" name="bioRxiv">
        <title>Genomics of Preaxostyla Flagellates Illuminates Evolutionary Transitions and the Path Towards Mitochondrial Loss.</title>
        <authorList>
            <person name="Novak L.V.F."/>
            <person name="Treitli S.C."/>
            <person name="Pyrih J."/>
            <person name="Halakuc P."/>
            <person name="Pipaliya S.V."/>
            <person name="Vacek V."/>
            <person name="Brzon O."/>
            <person name="Soukal P."/>
            <person name="Eme L."/>
            <person name="Dacks J.B."/>
            <person name="Karnkowska A."/>
            <person name="Elias M."/>
            <person name="Hampl V."/>
        </authorList>
    </citation>
    <scope>NUCLEOTIDE SEQUENCE [LARGE SCALE GENOMIC DNA]</scope>
    <source>
        <strain evidence="2">NAU3</strain>
        <tissue evidence="2">Gut</tissue>
    </source>
</reference>
<dbReference type="EMBL" id="JARBJD010000002">
    <property type="protein sequence ID" value="KAK2964651.1"/>
    <property type="molecule type" value="Genomic_DNA"/>
</dbReference>
<dbReference type="Proteomes" id="UP001281761">
    <property type="component" value="Unassembled WGS sequence"/>
</dbReference>
<organism evidence="2 3">
    <name type="scientific">Blattamonas nauphoetae</name>
    <dbReference type="NCBI Taxonomy" id="2049346"/>
    <lineage>
        <taxon>Eukaryota</taxon>
        <taxon>Metamonada</taxon>
        <taxon>Preaxostyla</taxon>
        <taxon>Oxymonadida</taxon>
        <taxon>Blattamonas</taxon>
    </lineage>
</organism>
<name>A0ABQ9YLL0_9EUKA</name>
<sequence length="209" mass="22669">MSPSPNSISAPSSDSSQSLAPNHQLRIQSLLHAFISIVCDIDNVPQMSPQIPTIFVSLLTSILLTDAPLLTVPDPLATMPSFIEAAEELAESESDEFAHIRPRITHVVSGLLSFMTTHVSEGAAINASISAHRTPWMQVFSSEPFATTAGSQVSQTPKSHPRKKKEIEPNLIYTQTTLDIAVLIERTHSPDMPLPHELTSHAFVDGNSD</sequence>
<gene>
    <name evidence="2" type="ORF">BLNAU_568</name>
</gene>
<accession>A0ABQ9YLL0</accession>
<evidence type="ECO:0008006" key="4">
    <source>
        <dbReference type="Google" id="ProtNLM"/>
    </source>
</evidence>
<feature type="compositionally biased region" description="Polar residues" evidence="1">
    <location>
        <begin position="147"/>
        <end position="158"/>
    </location>
</feature>
<feature type="region of interest" description="Disordered" evidence="1">
    <location>
        <begin position="147"/>
        <end position="166"/>
    </location>
</feature>
<keyword evidence="3" id="KW-1185">Reference proteome</keyword>
<protein>
    <recommendedName>
        <fullName evidence="4">Rho-GAP domain-containing protein</fullName>
    </recommendedName>
</protein>
<evidence type="ECO:0000313" key="3">
    <source>
        <dbReference type="Proteomes" id="UP001281761"/>
    </source>
</evidence>